<evidence type="ECO:0000256" key="4">
    <source>
        <dbReference type="ARBA" id="ARBA00013014"/>
    </source>
</evidence>
<keyword evidence="7 11" id="KW-0521">NADP</keyword>
<dbReference type="InterPro" id="IPR013752">
    <property type="entry name" value="KPA_reductase"/>
</dbReference>
<dbReference type="SUPFAM" id="SSF51735">
    <property type="entry name" value="NAD(P)-binding Rossmann-fold domains"/>
    <property type="match status" value="1"/>
</dbReference>
<dbReference type="UniPathway" id="UPA00028">
    <property type="reaction ID" value="UER00004"/>
</dbReference>
<dbReference type="InterPro" id="IPR013328">
    <property type="entry name" value="6PGD_dom2"/>
</dbReference>
<dbReference type="EC" id="1.1.1.169" evidence="4 11"/>
<evidence type="ECO:0000256" key="10">
    <source>
        <dbReference type="ARBA" id="ARBA00048793"/>
    </source>
</evidence>
<dbReference type="Gene3D" id="1.10.1040.10">
    <property type="entry name" value="N-(1-d-carboxylethyl)-l-norvaline Dehydrogenase, domain 2"/>
    <property type="match status" value="1"/>
</dbReference>
<feature type="domain" description="Ketopantoate reductase C-terminal" evidence="13">
    <location>
        <begin position="169"/>
        <end position="311"/>
    </location>
</feature>
<comment type="function">
    <text evidence="1 11">Catalyzes the NADPH-dependent reduction of ketopantoate into pantoic acid.</text>
</comment>
<evidence type="ECO:0000256" key="1">
    <source>
        <dbReference type="ARBA" id="ARBA00002919"/>
    </source>
</evidence>
<evidence type="ECO:0000256" key="9">
    <source>
        <dbReference type="ARBA" id="ARBA00032024"/>
    </source>
</evidence>
<feature type="domain" description="Ketopantoate reductase N-terminal" evidence="12">
    <location>
        <begin position="3"/>
        <end position="145"/>
    </location>
</feature>
<evidence type="ECO:0000256" key="7">
    <source>
        <dbReference type="ARBA" id="ARBA00022857"/>
    </source>
</evidence>
<dbReference type="NCBIfam" id="TIGR00745">
    <property type="entry name" value="apbA_panE"/>
    <property type="match status" value="1"/>
</dbReference>
<keyword evidence="6 11" id="KW-0566">Pantothenate biosynthesis</keyword>
<evidence type="ECO:0000256" key="3">
    <source>
        <dbReference type="ARBA" id="ARBA00007870"/>
    </source>
</evidence>
<evidence type="ECO:0000256" key="2">
    <source>
        <dbReference type="ARBA" id="ARBA00004994"/>
    </source>
</evidence>
<organism evidence="14 15">
    <name type="scientific">Marisediminicola antarctica</name>
    <dbReference type="NCBI Taxonomy" id="674079"/>
    <lineage>
        <taxon>Bacteria</taxon>
        <taxon>Bacillati</taxon>
        <taxon>Actinomycetota</taxon>
        <taxon>Actinomycetes</taxon>
        <taxon>Micrococcales</taxon>
        <taxon>Microbacteriaceae</taxon>
        <taxon>Marisediminicola</taxon>
    </lineage>
</organism>
<dbReference type="Pfam" id="PF08546">
    <property type="entry name" value="ApbA_C"/>
    <property type="match status" value="1"/>
</dbReference>
<name>A0A7L5AI18_9MICO</name>
<evidence type="ECO:0000256" key="5">
    <source>
        <dbReference type="ARBA" id="ARBA00019465"/>
    </source>
</evidence>
<evidence type="ECO:0000256" key="8">
    <source>
        <dbReference type="ARBA" id="ARBA00023002"/>
    </source>
</evidence>
<dbReference type="Gene3D" id="3.40.50.720">
    <property type="entry name" value="NAD(P)-binding Rossmann-like Domain"/>
    <property type="match status" value="1"/>
</dbReference>
<dbReference type="PANTHER" id="PTHR43765">
    <property type="entry name" value="2-DEHYDROPANTOATE 2-REDUCTASE-RELATED"/>
    <property type="match status" value="1"/>
</dbReference>
<dbReference type="InterPro" id="IPR003710">
    <property type="entry name" value="ApbA"/>
</dbReference>
<comment type="pathway">
    <text evidence="2 11">Cofactor biosynthesis; (R)-pantothenate biosynthesis; (R)-pantoate from 3-methyl-2-oxobutanoate: step 2/2.</text>
</comment>
<dbReference type="PANTHER" id="PTHR43765:SF2">
    <property type="entry name" value="2-DEHYDROPANTOATE 2-REDUCTASE"/>
    <property type="match status" value="1"/>
</dbReference>
<dbReference type="GO" id="GO:0050661">
    <property type="term" value="F:NADP binding"/>
    <property type="evidence" value="ECO:0007669"/>
    <property type="project" value="TreeGrafter"/>
</dbReference>
<dbReference type="RefSeq" id="WP_161886087.1">
    <property type="nucleotide sequence ID" value="NZ_CP017146.1"/>
</dbReference>
<accession>A0A7L5AI18</accession>
<dbReference type="Proteomes" id="UP000464507">
    <property type="component" value="Chromosome"/>
</dbReference>
<evidence type="ECO:0000259" key="13">
    <source>
        <dbReference type="Pfam" id="PF08546"/>
    </source>
</evidence>
<keyword evidence="15" id="KW-1185">Reference proteome</keyword>
<gene>
    <name evidence="14" type="ORF">BHD05_08685</name>
</gene>
<evidence type="ECO:0000256" key="6">
    <source>
        <dbReference type="ARBA" id="ARBA00022655"/>
    </source>
</evidence>
<dbReference type="InterPro" id="IPR013332">
    <property type="entry name" value="KPR_N"/>
</dbReference>
<reference evidence="14 15" key="1">
    <citation type="submission" date="2016-09" db="EMBL/GenBank/DDBJ databases">
        <title>Complete genome sequence of microbes from the polar regions.</title>
        <authorList>
            <person name="Liao L."/>
            <person name="Chen B."/>
        </authorList>
    </citation>
    <scope>NUCLEOTIDE SEQUENCE [LARGE SCALE GENOMIC DNA]</scope>
    <source>
        <strain evidence="14 15">ZS314</strain>
    </source>
</reference>
<evidence type="ECO:0000313" key="14">
    <source>
        <dbReference type="EMBL" id="QHO69706.1"/>
    </source>
</evidence>
<dbReference type="SUPFAM" id="SSF48179">
    <property type="entry name" value="6-phosphogluconate dehydrogenase C-terminal domain-like"/>
    <property type="match status" value="1"/>
</dbReference>
<dbReference type="InterPro" id="IPR050838">
    <property type="entry name" value="Ketopantoate_reductase"/>
</dbReference>
<comment type="catalytic activity">
    <reaction evidence="10 11">
        <text>(R)-pantoate + NADP(+) = 2-dehydropantoate + NADPH + H(+)</text>
        <dbReference type="Rhea" id="RHEA:16233"/>
        <dbReference type="ChEBI" id="CHEBI:11561"/>
        <dbReference type="ChEBI" id="CHEBI:15378"/>
        <dbReference type="ChEBI" id="CHEBI:15980"/>
        <dbReference type="ChEBI" id="CHEBI:57783"/>
        <dbReference type="ChEBI" id="CHEBI:58349"/>
        <dbReference type="EC" id="1.1.1.169"/>
    </reaction>
</comment>
<dbReference type="OrthoDB" id="9796561at2"/>
<keyword evidence="8 11" id="KW-0560">Oxidoreductase</keyword>
<dbReference type="GO" id="GO:0008677">
    <property type="term" value="F:2-dehydropantoate 2-reductase activity"/>
    <property type="evidence" value="ECO:0007669"/>
    <property type="project" value="UniProtKB-EC"/>
</dbReference>
<evidence type="ECO:0000256" key="11">
    <source>
        <dbReference type="RuleBase" id="RU362068"/>
    </source>
</evidence>
<dbReference type="KEGG" id="mant:BHD05_08685"/>
<evidence type="ECO:0000259" key="12">
    <source>
        <dbReference type="Pfam" id="PF02558"/>
    </source>
</evidence>
<comment type="similarity">
    <text evidence="3 11">Belongs to the ketopantoate reductase family.</text>
</comment>
<proteinExistence type="inferred from homology"/>
<protein>
    <recommendedName>
        <fullName evidence="5 11">2-dehydropantoate 2-reductase</fullName>
        <ecNumber evidence="4 11">1.1.1.169</ecNumber>
    </recommendedName>
    <alternativeName>
        <fullName evidence="9 11">Ketopantoate reductase</fullName>
    </alternativeName>
</protein>
<evidence type="ECO:0000313" key="15">
    <source>
        <dbReference type="Proteomes" id="UP000464507"/>
    </source>
</evidence>
<dbReference type="GO" id="GO:0005737">
    <property type="term" value="C:cytoplasm"/>
    <property type="evidence" value="ECO:0007669"/>
    <property type="project" value="TreeGrafter"/>
</dbReference>
<dbReference type="EMBL" id="CP017146">
    <property type="protein sequence ID" value="QHO69706.1"/>
    <property type="molecule type" value="Genomic_DNA"/>
</dbReference>
<sequence length="332" mass="33884">MKVAVIGAGAVGGTIAALLHRAGHEVEVTARGEHLAAIADRGIRLSGAWGEHVAHVTASERLQGAPDIVFVTTKAHDAAAAVSDAGDLLDGIPVVIVQNGLGGMSVASTANPRARVVGALALFAASYLSPGDVAVTATGSVYLGADAGGAAILAESVLGNVLPVVVTPDFAGALWTKLVVNQINALPAITGMSAQAVIADPGLRRIMTDGMQETVRVALATGVRFAPLQGLSHPILITFGRVPFAVAQLLPLLFARRMGAVPNPGSTLQSIRRGQRTEVDYLNGAVVEAARAAGRAAPVNSALVALVHEVEARGRFLAPAEVFARTGRSGRR</sequence>
<dbReference type="InterPro" id="IPR036291">
    <property type="entry name" value="NAD(P)-bd_dom_sf"/>
</dbReference>
<dbReference type="InterPro" id="IPR008927">
    <property type="entry name" value="6-PGluconate_DH-like_C_sf"/>
</dbReference>
<dbReference type="Pfam" id="PF02558">
    <property type="entry name" value="ApbA"/>
    <property type="match status" value="1"/>
</dbReference>
<dbReference type="GO" id="GO:0015940">
    <property type="term" value="P:pantothenate biosynthetic process"/>
    <property type="evidence" value="ECO:0007669"/>
    <property type="project" value="UniProtKB-UniPathway"/>
</dbReference>
<dbReference type="AlphaFoldDB" id="A0A7L5AI18"/>